<reference evidence="3 4" key="1">
    <citation type="submission" date="2019-08" db="EMBL/GenBank/DDBJ databases">
        <title>Genome of Vicingus serpentipes NCIMB 15042.</title>
        <authorList>
            <person name="Bowman J.P."/>
        </authorList>
    </citation>
    <scope>NUCLEOTIDE SEQUENCE [LARGE SCALE GENOMIC DNA]</scope>
    <source>
        <strain evidence="3 4">NCIMB 15042</strain>
    </source>
</reference>
<evidence type="ECO:0000313" key="3">
    <source>
        <dbReference type="EMBL" id="TXB66628.1"/>
    </source>
</evidence>
<accession>A0A5C6RWC4</accession>
<protein>
    <recommendedName>
        <fullName evidence="2">Fibrobacter succinogenes major paralogous domain-containing protein</fullName>
    </recommendedName>
</protein>
<feature type="domain" description="Fibrobacter succinogenes major paralogous" evidence="2">
    <location>
        <begin position="370"/>
        <end position="555"/>
    </location>
</feature>
<comment type="caution">
    <text evidence="3">The sequence shown here is derived from an EMBL/GenBank/DDBJ whole genome shotgun (WGS) entry which is preliminary data.</text>
</comment>
<keyword evidence="4" id="KW-1185">Reference proteome</keyword>
<dbReference type="NCBIfam" id="TIGR02145">
    <property type="entry name" value="Fib_succ_major"/>
    <property type="match status" value="1"/>
</dbReference>
<sequence>MKKLLYFLALLSAISFTNCSPDPDPPAPNGGGTSTGGGSTTATCSDGIKNGDETGVDCGGSCDPCSFCNEITYTWNDGTSVNTYNSQSFEYPCGFRIGLNYTDYQWSNNRIEFQILLSDDAWHINSMDLNNTSGNINCFISPEDTTYINGIVSDYEPTDIDMFWCLDGVKDNQGISWGMVKDNPPICAPYFHRFTNIEIVNETYDEYKWEISGEFSTQVQNPSTLQIRDISGSYKVYKSTNKLIQPPGNPASINTFPAVNVQDYLAEVGGEITDEGGSPVISRGICYGLWSQPTIDYNDYIVDANTGTGNFQLIIEPLEVNKTYYARAYAINNAGVSYGNEITFTTIPISNAGQGVVFDGFNYSTIVVGNGQEWFAENLRTTTYSNGDPIPYDSVGFSSDQIGNWTYGWYDSVDYDYYGKNYNWYTVSDPRNVCPTGWHVPSLSDWDLLIGYLDPNFYPTNAGIVSNIAGGILKSTGTQHWYPPNYGATNSIGFNALPGGLTSSSNLDGENGFFWSSSINPSTGMPLTNYAYYGNSKFMRFNYGKDDHHSIRCIKD</sequence>
<feature type="chain" id="PRO_5022966489" description="Fibrobacter succinogenes major paralogous domain-containing protein" evidence="1">
    <location>
        <begin position="20"/>
        <end position="556"/>
    </location>
</feature>
<evidence type="ECO:0000256" key="1">
    <source>
        <dbReference type="SAM" id="SignalP"/>
    </source>
</evidence>
<evidence type="ECO:0000259" key="2">
    <source>
        <dbReference type="Pfam" id="PF09603"/>
    </source>
</evidence>
<evidence type="ECO:0000313" key="4">
    <source>
        <dbReference type="Proteomes" id="UP000321721"/>
    </source>
</evidence>
<organism evidence="3 4">
    <name type="scientific">Vicingus serpentipes</name>
    <dbReference type="NCBI Taxonomy" id="1926625"/>
    <lineage>
        <taxon>Bacteria</taxon>
        <taxon>Pseudomonadati</taxon>
        <taxon>Bacteroidota</taxon>
        <taxon>Flavobacteriia</taxon>
        <taxon>Flavobacteriales</taxon>
        <taxon>Vicingaceae</taxon>
        <taxon>Vicingus</taxon>
    </lineage>
</organism>
<gene>
    <name evidence="3" type="ORF">FRY74_00140</name>
</gene>
<dbReference type="InterPro" id="IPR011871">
    <property type="entry name" value="Fib_succ_major"/>
</dbReference>
<dbReference type="EMBL" id="VOOS01000001">
    <property type="protein sequence ID" value="TXB66628.1"/>
    <property type="molecule type" value="Genomic_DNA"/>
</dbReference>
<proteinExistence type="predicted"/>
<dbReference type="OrthoDB" id="9805760at2"/>
<name>A0A5C6RWC4_9FLAO</name>
<dbReference type="AlphaFoldDB" id="A0A5C6RWC4"/>
<dbReference type="Pfam" id="PF09603">
    <property type="entry name" value="Fib_succ_major"/>
    <property type="match status" value="1"/>
</dbReference>
<dbReference type="RefSeq" id="WP_147097438.1">
    <property type="nucleotide sequence ID" value="NZ_VOOS01000001.1"/>
</dbReference>
<keyword evidence="1" id="KW-0732">Signal</keyword>
<feature type="signal peptide" evidence="1">
    <location>
        <begin position="1"/>
        <end position="19"/>
    </location>
</feature>
<dbReference type="Proteomes" id="UP000321721">
    <property type="component" value="Unassembled WGS sequence"/>
</dbReference>